<comment type="similarity">
    <text evidence="2">Belongs to the methyltransferase superfamily. HEN1 family.</text>
</comment>
<evidence type="ECO:0000256" key="12">
    <source>
        <dbReference type="ARBA" id="ARBA00048418"/>
    </source>
</evidence>
<dbReference type="InterPro" id="IPR029063">
    <property type="entry name" value="SAM-dependent_MTases_sf"/>
</dbReference>
<proteinExistence type="inferred from homology"/>
<keyword evidence="15" id="KW-1185">Reference proteome</keyword>
<dbReference type="CDD" id="cd02440">
    <property type="entry name" value="AdoMet_MTases"/>
    <property type="match status" value="1"/>
</dbReference>
<keyword evidence="4" id="KW-0489">Methyltransferase</keyword>
<name>A0ABQ1PZH9_9GAMM</name>
<reference evidence="15" key="1">
    <citation type="journal article" date="2019" name="Int. J. Syst. Evol. Microbiol.">
        <title>The Global Catalogue of Microorganisms (GCM) 10K type strain sequencing project: providing services to taxonomists for standard genome sequencing and annotation.</title>
        <authorList>
            <consortium name="The Broad Institute Genomics Platform"/>
            <consortium name="The Broad Institute Genome Sequencing Center for Infectious Disease"/>
            <person name="Wu L."/>
            <person name="Ma J."/>
        </authorList>
    </citation>
    <scope>NUCLEOTIDE SEQUENCE [LARGE SCALE GENOMIC DNA]</scope>
    <source>
        <strain evidence="15">CGMCC 1.12482</strain>
    </source>
</reference>
<dbReference type="PANTHER" id="PTHR21404:SF3">
    <property type="entry name" value="SMALL RNA 2'-O-METHYLTRANSFERASE"/>
    <property type="match status" value="1"/>
</dbReference>
<accession>A0ABQ1PZH9</accession>
<evidence type="ECO:0000256" key="1">
    <source>
        <dbReference type="ARBA" id="ARBA00001946"/>
    </source>
</evidence>
<dbReference type="SUPFAM" id="SSF53335">
    <property type="entry name" value="S-adenosyl-L-methionine-dependent methyltransferases"/>
    <property type="match status" value="1"/>
</dbReference>
<keyword evidence="9" id="KW-0694">RNA-binding</keyword>
<evidence type="ECO:0000256" key="11">
    <source>
        <dbReference type="ARBA" id="ARBA00035025"/>
    </source>
</evidence>
<dbReference type="EC" id="2.1.1.386" evidence="11"/>
<keyword evidence="10" id="KW-0943">RNA-mediated gene silencing</keyword>
<dbReference type="Pfam" id="PF08242">
    <property type="entry name" value="Methyltransf_12"/>
    <property type="match status" value="1"/>
</dbReference>
<evidence type="ECO:0000256" key="3">
    <source>
        <dbReference type="ARBA" id="ARBA00021330"/>
    </source>
</evidence>
<comment type="caution">
    <text evidence="14">The sequence shown here is derived from an EMBL/GenBank/DDBJ whole genome shotgun (WGS) entry which is preliminary data.</text>
</comment>
<evidence type="ECO:0000256" key="5">
    <source>
        <dbReference type="ARBA" id="ARBA00022679"/>
    </source>
</evidence>
<keyword evidence="8" id="KW-0460">Magnesium</keyword>
<evidence type="ECO:0000256" key="6">
    <source>
        <dbReference type="ARBA" id="ARBA00022691"/>
    </source>
</evidence>
<evidence type="ECO:0000313" key="14">
    <source>
        <dbReference type="EMBL" id="GGD07325.1"/>
    </source>
</evidence>
<evidence type="ECO:0000313" key="15">
    <source>
        <dbReference type="Proteomes" id="UP000638188"/>
    </source>
</evidence>
<feature type="domain" description="Methyltransferase type 12" evidence="13">
    <location>
        <begin position="31"/>
        <end position="115"/>
    </location>
</feature>
<keyword evidence="7" id="KW-0479">Metal-binding</keyword>
<evidence type="ECO:0000256" key="9">
    <source>
        <dbReference type="ARBA" id="ARBA00022884"/>
    </source>
</evidence>
<sequence>MRGRFQESSLHDERLDIVVQHLLETDACQVLDLGCGGGELLQRLVHQNQFQRIVGIDIDEVSLGQARRVLGIDLLDETDRIQVRYGSFEEPNSQLRGFDAATLIETIEHIDPGRLSRVETAVFGGMRPGVVLVTTPNVEYNVLHGMPPGEKRHPDHRFEWSRARFRQWARGVAERNSYRVSFIDIGEFDPQHGSSTQMARFVALPLSENN</sequence>
<evidence type="ECO:0000256" key="8">
    <source>
        <dbReference type="ARBA" id="ARBA00022842"/>
    </source>
</evidence>
<keyword evidence="5" id="KW-0808">Transferase</keyword>
<dbReference type="EMBL" id="BMFF01000006">
    <property type="protein sequence ID" value="GGD07325.1"/>
    <property type="molecule type" value="Genomic_DNA"/>
</dbReference>
<dbReference type="RefSeq" id="WP_150278811.1">
    <property type="nucleotide sequence ID" value="NZ_BMFF01000006.1"/>
</dbReference>
<dbReference type="Proteomes" id="UP000638188">
    <property type="component" value="Unassembled WGS sequence"/>
</dbReference>
<dbReference type="PANTHER" id="PTHR21404">
    <property type="entry name" value="HEN1"/>
    <property type="match status" value="1"/>
</dbReference>
<dbReference type="Gene3D" id="3.40.50.150">
    <property type="entry name" value="Vaccinia Virus protein VP39"/>
    <property type="match status" value="1"/>
</dbReference>
<evidence type="ECO:0000259" key="13">
    <source>
        <dbReference type="Pfam" id="PF08242"/>
    </source>
</evidence>
<dbReference type="InterPro" id="IPR013217">
    <property type="entry name" value="Methyltransf_12"/>
</dbReference>
<evidence type="ECO:0000256" key="7">
    <source>
        <dbReference type="ARBA" id="ARBA00022723"/>
    </source>
</evidence>
<gene>
    <name evidence="14" type="ORF">GCM10007418_27920</name>
</gene>
<dbReference type="InterPro" id="IPR026610">
    <property type="entry name" value="Hen1"/>
</dbReference>
<keyword evidence="6" id="KW-0949">S-adenosyl-L-methionine</keyword>
<evidence type="ECO:0000256" key="2">
    <source>
        <dbReference type="ARBA" id="ARBA00009026"/>
    </source>
</evidence>
<evidence type="ECO:0000256" key="10">
    <source>
        <dbReference type="ARBA" id="ARBA00023158"/>
    </source>
</evidence>
<organism evidence="14 15">
    <name type="scientific">Halopseudomonas salina</name>
    <dbReference type="NCBI Taxonomy" id="1323744"/>
    <lineage>
        <taxon>Bacteria</taxon>
        <taxon>Pseudomonadati</taxon>
        <taxon>Pseudomonadota</taxon>
        <taxon>Gammaproteobacteria</taxon>
        <taxon>Pseudomonadales</taxon>
        <taxon>Pseudomonadaceae</taxon>
        <taxon>Halopseudomonas</taxon>
    </lineage>
</organism>
<evidence type="ECO:0000256" key="4">
    <source>
        <dbReference type="ARBA" id="ARBA00022603"/>
    </source>
</evidence>
<protein>
    <recommendedName>
        <fullName evidence="3">Small RNA 2'-O-methyltransferase</fullName>
        <ecNumber evidence="11">2.1.1.386</ecNumber>
    </recommendedName>
</protein>
<comment type="cofactor">
    <cofactor evidence="1">
        <name>Mg(2+)</name>
        <dbReference type="ChEBI" id="CHEBI:18420"/>
    </cofactor>
</comment>
<comment type="catalytic activity">
    <reaction evidence="12">
        <text>small RNA 3'-end nucleotide + S-adenosyl-L-methionine = small RNA 3'-end 2'-O-methylnucleotide + S-adenosyl-L-homocysteine + H(+)</text>
        <dbReference type="Rhea" id="RHEA:37887"/>
        <dbReference type="Rhea" id="RHEA-COMP:10415"/>
        <dbReference type="Rhea" id="RHEA-COMP:10416"/>
        <dbReference type="ChEBI" id="CHEBI:15378"/>
        <dbReference type="ChEBI" id="CHEBI:57856"/>
        <dbReference type="ChEBI" id="CHEBI:59789"/>
        <dbReference type="ChEBI" id="CHEBI:74896"/>
        <dbReference type="ChEBI" id="CHEBI:74898"/>
        <dbReference type="EC" id="2.1.1.386"/>
    </reaction>
</comment>